<dbReference type="Gene3D" id="3.40.630.30">
    <property type="match status" value="1"/>
</dbReference>
<feature type="domain" description="N-acetyltransferase" evidence="1">
    <location>
        <begin position="17"/>
        <end position="218"/>
    </location>
</feature>
<dbReference type="Pfam" id="PF00583">
    <property type="entry name" value="Acetyltransf_1"/>
    <property type="match status" value="1"/>
</dbReference>
<dbReference type="SUPFAM" id="SSF55729">
    <property type="entry name" value="Acyl-CoA N-acyltransferases (Nat)"/>
    <property type="match status" value="1"/>
</dbReference>
<evidence type="ECO:0000313" key="2">
    <source>
        <dbReference type="EMBL" id="RAZ77953.1"/>
    </source>
</evidence>
<dbReference type="GO" id="GO:0016747">
    <property type="term" value="F:acyltransferase activity, transferring groups other than amino-acyl groups"/>
    <property type="evidence" value="ECO:0007669"/>
    <property type="project" value="InterPro"/>
</dbReference>
<dbReference type="RefSeq" id="WP_112223681.1">
    <property type="nucleotide sequence ID" value="NZ_CP047673.1"/>
</dbReference>
<accession>A0A365KYE7</accession>
<dbReference type="InterPro" id="IPR000182">
    <property type="entry name" value="GNAT_dom"/>
</dbReference>
<name>A0A365KYE7_9BACL</name>
<dbReference type="PROSITE" id="PS51186">
    <property type="entry name" value="GNAT"/>
    <property type="match status" value="1"/>
</dbReference>
<dbReference type="Proteomes" id="UP000251002">
    <property type="component" value="Unassembled WGS sequence"/>
</dbReference>
<gene>
    <name evidence="2" type="ORF">DP120_10795</name>
</gene>
<comment type="caution">
    <text evidence="2">The sequence shown here is derived from an EMBL/GenBank/DDBJ whole genome shotgun (WGS) entry which is preliminary data.</text>
</comment>
<evidence type="ECO:0000259" key="1">
    <source>
        <dbReference type="PROSITE" id="PS51186"/>
    </source>
</evidence>
<proteinExistence type="predicted"/>
<evidence type="ECO:0000313" key="3">
    <source>
        <dbReference type="Proteomes" id="UP000251002"/>
    </source>
</evidence>
<dbReference type="AlphaFoldDB" id="A0A365KYE7"/>
<dbReference type="CDD" id="cd04301">
    <property type="entry name" value="NAT_SF"/>
    <property type="match status" value="1"/>
</dbReference>
<keyword evidence="3" id="KW-1185">Reference proteome</keyword>
<protein>
    <submittedName>
        <fullName evidence="2">GNAT family N-acetyltransferase</fullName>
    </submittedName>
</protein>
<keyword evidence="2" id="KW-0808">Transferase</keyword>
<dbReference type="InterPro" id="IPR016181">
    <property type="entry name" value="Acyl_CoA_acyltransferase"/>
</dbReference>
<organism evidence="2 3">
    <name type="scientific">Planococcus halotolerans</name>
    <dbReference type="NCBI Taxonomy" id="2233542"/>
    <lineage>
        <taxon>Bacteria</taxon>
        <taxon>Bacillati</taxon>
        <taxon>Bacillota</taxon>
        <taxon>Bacilli</taxon>
        <taxon>Bacillales</taxon>
        <taxon>Caryophanaceae</taxon>
        <taxon>Planococcus</taxon>
    </lineage>
</organism>
<dbReference type="EMBL" id="QLZR01000003">
    <property type="protein sequence ID" value="RAZ77953.1"/>
    <property type="molecule type" value="Genomic_DNA"/>
</dbReference>
<reference evidence="2 3" key="1">
    <citation type="submission" date="2018-06" db="EMBL/GenBank/DDBJ databases">
        <title>The draft genome sequences of strains SCU63 and S1.</title>
        <authorList>
            <person name="Gan L."/>
        </authorList>
    </citation>
    <scope>NUCLEOTIDE SEQUENCE [LARGE SCALE GENOMIC DNA]</scope>
    <source>
        <strain evidence="2 3">SCU63</strain>
    </source>
</reference>
<sequence length="225" mass="26177">MYYKEQYVFKGEQISKAIIRNYREEDFDALINIQRECFPPPFPDELLWNKKQLMSHLDHYPEGALCIEIEGELAGSLTGMLVDLDSENHSHNWEEVTDRGYITTHEPDGKSFYIVDIGIRPSFRKMDLGKLLLQAAYERVIEDRLERVIGGGRMPGYKRFSKEMTASQYAEKVLAGELKDPVITFLMRSGRMPVELVKDYLDDEDSGNYALLMEWKNPFIPHENE</sequence>